<dbReference type="AlphaFoldDB" id="A0A6J5KD00"/>
<dbReference type="InterPro" id="IPR050789">
    <property type="entry name" value="Diverse_Enzym_Activities"/>
</dbReference>
<name>A0A6J5KD00_9BURK</name>
<reference evidence="2 3" key="1">
    <citation type="submission" date="2020-04" db="EMBL/GenBank/DDBJ databases">
        <authorList>
            <person name="De Canck E."/>
        </authorList>
    </citation>
    <scope>NUCLEOTIDE SEQUENCE [LARGE SCALE GENOMIC DNA]</scope>
    <source>
        <strain evidence="2 3">LMG 9964</strain>
    </source>
</reference>
<dbReference type="EMBL" id="CADILN010000012">
    <property type="protein sequence ID" value="CAB4052133.1"/>
    <property type="molecule type" value="Genomic_DNA"/>
</dbReference>
<dbReference type="SUPFAM" id="SSF56601">
    <property type="entry name" value="beta-lactamase/transpeptidase-like"/>
    <property type="match status" value="1"/>
</dbReference>
<evidence type="ECO:0000313" key="3">
    <source>
        <dbReference type="Proteomes" id="UP000494102"/>
    </source>
</evidence>
<dbReference type="InterPro" id="IPR001466">
    <property type="entry name" value="Beta-lactam-related"/>
</dbReference>
<dbReference type="Proteomes" id="UP000494102">
    <property type="component" value="Unassembled WGS sequence"/>
</dbReference>
<feature type="domain" description="Beta-lactamase-related" evidence="1">
    <location>
        <begin position="51"/>
        <end position="415"/>
    </location>
</feature>
<dbReference type="PANTHER" id="PTHR43283:SF3">
    <property type="entry name" value="BETA-LACTAMASE FAMILY PROTEIN (AFU_ORTHOLOGUE AFUA_5G07500)"/>
    <property type="match status" value="1"/>
</dbReference>
<gene>
    <name evidence="2" type="ORF">LMG9964_05819</name>
</gene>
<evidence type="ECO:0000259" key="1">
    <source>
        <dbReference type="Pfam" id="PF00144"/>
    </source>
</evidence>
<evidence type="ECO:0000313" key="2">
    <source>
        <dbReference type="EMBL" id="CAB4052133.1"/>
    </source>
</evidence>
<dbReference type="InterPro" id="IPR012338">
    <property type="entry name" value="Beta-lactam/transpept-like"/>
</dbReference>
<organism evidence="2 3">
    <name type="scientific">Paraburkholderia phenoliruptrix</name>
    <dbReference type="NCBI Taxonomy" id="252970"/>
    <lineage>
        <taxon>Bacteria</taxon>
        <taxon>Pseudomonadati</taxon>
        <taxon>Pseudomonadota</taxon>
        <taxon>Betaproteobacteria</taxon>
        <taxon>Burkholderiales</taxon>
        <taxon>Burkholderiaceae</taxon>
        <taxon>Paraburkholderia</taxon>
    </lineage>
</organism>
<dbReference type="Gene3D" id="3.40.710.10">
    <property type="entry name" value="DD-peptidase/beta-lactamase superfamily"/>
    <property type="match status" value="1"/>
</dbReference>
<sequence>MPRSRRWKSGKKIDCRRGRGLASSSSLDYTTPGHTIDMQAGFSAARLAALTRTLQDYVERGEVAGVVALAWRRGATGYFEALGLRDEAAHLPMERDTLFRIASMTKPVTSAAILMLVEEDRLALDTPIAQWLPELAAPRVLRDPGGPLDETDPVRTPLTVLDLLTHRAGFAYHFTAMGPLAQAYAAAFNGFDARGDVNAWLARIAELPLMFQPGSRWHYGIATDVLGALITRVSGMSLGDFFRTRIFEPLGMRDTAFWVPEPQLPRLATAYGVDADTRRRVVEDHASASRWANPARFQSGGGGLVSTAEDYLQFAQLLLRRGRVGDTRLLSHRSVDLMRSNFLTRDQRRLPAFGHVMWAGQGFGLGLSIVDDPAQQLPQGYRSMGSFGWPGAFGTSWFADPVEDLIGLMLIQRRSIEPFPMAVDFERRVYDAIDD</sequence>
<proteinExistence type="predicted"/>
<accession>A0A6J5KD00</accession>
<dbReference type="Pfam" id="PF00144">
    <property type="entry name" value="Beta-lactamase"/>
    <property type="match status" value="1"/>
</dbReference>
<protein>
    <recommendedName>
        <fullName evidence="1">Beta-lactamase-related domain-containing protein</fullName>
    </recommendedName>
</protein>
<dbReference type="PANTHER" id="PTHR43283">
    <property type="entry name" value="BETA-LACTAMASE-RELATED"/>
    <property type="match status" value="1"/>
</dbReference>